<name>A0A7I8W8F7_9ANNE</name>
<feature type="compositionally biased region" description="Polar residues" evidence="1">
    <location>
        <begin position="383"/>
        <end position="400"/>
    </location>
</feature>
<evidence type="ECO:0000256" key="1">
    <source>
        <dbReference type="SAM" id="MobiDB-lite"/>
    </source>
</evidence>
<protein>
    <submittedName>
        <fullName evidence="2">DgyrCDS12014</fullName>
    </submittedName>
</protein>
<dbReference type="AlphaFoldDB" id="A0A7I8W8F7"/>
<reference evidence="2 3" key="1">
    <citation type="submission" date="2020-08" db="EMBL/GenBank/DDBJ databases">
        <authorList>
            <person name="Hejnol A."/>
        </authorList>
    </citation>
    <scope>NUCLEOTIDE SEQUENCE [LARGE SCALE GENOMIC DNA]</scope>
</reference>
<evidence type="ECO:0000313" key="3">
    <source>
        <dbReference type="Proteomes" id="UP000549394"/>
    </source>
</evidence>
<proteinExistence type="predicted"/>
<feature type="compositionally biased region" description="Low complexity" evidence="1">
    <location>
        <begin position="254"/>
        <end position="268"/>
    </location>
</feature>
<gene>
    <name evidence="2" type="ORF">DGYR_LOCUS11344</name>
</gene>
<organism evidence="2 3">
    <name type="scientific">Dimorphilus gyrociliatus</name>
    <dbReference type="NCBI Taxonomy" id="2664684"/>
    <lineage>
        <taxon>Eukaryota</taxon>
        <taxon>Metazoa</taxon>
        <taxon>Spiralia</taxon>
        <taxon>Lophotrochozoa</taxon>
        <taxon>Annelida</taxon>
        <taxon>Polychaeta</taxon>
        <taxon>Polychaeta incertae sedis</taxon>
        <taxon>Dinophilidae</taxon>
        <taxon>Dimorphilus</taxon>
    </lineage>
</organism>
<feature type="region of interest" description="Disordered" evidence="1">
    <location>
        <begin position="59"/>
        <end position="116"/>
    </location>
</feature>
<accession>A0A7I8W8F7</accession>
<feature type="region of interest" description="Disordered" evidence="1">
    <location>
        <begin position="254"/>
        <end position="275"/>
    </location>
</feature>
<sequence>MEGKEIKSNDGLKRSYFETKTRMLEIIQESLRVKLEVNLIKEAFLNVLHTQNKFEKETRLSGHQSDTMEMETMSPSRAKVRATYDSRRTRLRTKRKSQKLDEAEKENISPPSKLHRSCRCSKKQLTSISEDFSFMPKAKEQLREPTDGAQTSVWTNSSNFDPDTPPSIQDISLISKTSANLRHERTSNSNLFFDGTFNYPLHSTLNYPLHSTLNSDQFDDIIDTIDKPKTEGGEDEFVDSVKTLDKAAIRSDSFKSSTSTSRSSNSRSGSKKLCKEHGLHPKFGGPCIFNKASPASSKKIGLVATDYDSSYLSECSDEDDLNDDDNINLPLRIYDPLKARMRILKRQTGQTSLARPKEALGLQESNLFESPDKAHLSTNATCASEVNGNDPTAPDNSPNSDECLPSAFQPVPHSKRRALQVDRTNSNFHRIKRDERGQFRVPEIPIPISKKISTKNVREDNDFIYFYDKKGRPKTVLRQTKESNTKLTKRRRREIKRKLEQFSSNFYGSQVPDGCSDSSLSDTSSIKILGQL</sequence>
<evidence type="ECO:0000313" key="2">
    <source>
        <dbReference type="EMBL" id="CAD5123691.1"/>
    </source>
</evidence>
<dbReference type="Proteomes" id="UP000549394">
    <property type="component" value="Unassembled WGS sequence"/>
</dbReference>
<dbReference type="EMBL" id="CAJFCJ010000019">
    <property type="protein sequence ID" value="CAD5123691.1"/>
    <property type="molecule type" value="Genomic_DNA"/>
</dbReference>
<feature type="compositionally biased region" description="Basic and acidic residues" evidence="1">
    <location>
        <begin position="98"/>
        <end position="107"/>
    </location>
</feature>
<feature type="compositionally biased region" description="Polar residues" evidence="1">
    <location>
        <begin position="148"/>
        <end position="165"/>
    </location>
</feature>
<feature type="region of interest" description="Disordered" evidence="1">
    <location>
        <begin position="383"/>
        <end position="415"/>
    </location>
</feature>
<feature type="region of interest" description="Disordered" evidence="1">
    <location>
        <begin position="141"/>
        <end position="165"/>
    </location>
</feature>
<comment type="caution">
    <text evidence="2">The sequence shown here is derived from an EMBL/GenBank/DDBJ whole genome shotgun (WGS) entry which is preliminary data.</text>
</comment>
<keyword evidence="3" id="KW-1185">Reference proteome</keyword>